<comment type="caution">
    <text evidence="2">The sequence shown here is derived from an EMBL/GenBank/DDBJ whole genome shotgun (WGS) entry which is preliminary data.</text>
</comment>
<gene>
    <name evidence="2" type="ORF">S01H1_32447</name>
</gene>
<feature type="domain" description="Serine aminopeptidase S33" evidence="1">
    <location>
        <begin position="59"/>
        <end position="125"/>
    </location>
</feature>
<evidence type="ECO:0000259" key="1">
    <source>
        <dbReference type="Pfam" id="PF12146"/>
    </source>
</evidence>
<dbReference type="Gene3D" id="3.40.50.1820">
    <property type="entry name" value="alpha/beta hydrolase"/>
    <property type="match status" value="1"/>
</dbReference>
<proteinExistence type="predicted"/>
<dbReference type="AlphaFoldDB" id="X0UBS5"/>
<feature type="non-terminal residue" evidence="2">
    <location>
        <position position="128"/>
    </location>
</feature>
<dbReference type="SUPFAM" id="SSF53474">
    <property type="entry name" value="alpha/beta-Hydrolases"/>
    <property type="match status" value="1"/>
</dbReference>
<dbReference type="InterPro" id="IPR029058">
    <property type="entry name" value="AB_hydrolase_fold"/>
</dbReference>
<name>X0UBS5_9ZZZZ</name>
<dbReference type="Pfam" id="PF12146">
    <property type="entry name" value="Hydrolase_4"/>
    <property type="match status" value="1"/>
</dbReference>
<accession>X0UBS5</accession>
<sequence>MIVYTPFEIYWSIRDLWYDRWLGLSFKYLEEVDVKISISNGFLSATLIKHKNLDRVKSRDSIIVICHGFSDTKETLQYYYYPLALQGYVILVYDARGTGESKKSGKRGNFLKRIEDFDYIVKWIKSNK</sequence>
<dbReference type="InterPro" id="IPR022742">
    <property type="entry name" value="Hydrolase_4"/>
</dbReference>
<dbReference type="EMBL" id="BARS01020091">
    <property type="protein sequence ID" value="GAG03259.1"/>
    <property type="molecule type" value="Genomic_DNA"/>
</dbReference>
<protein>
    <recommendedName>
        <fullName evidence="1">Serine aminopeptidase S33 domain-containing protein</fullName>
    </recommendedName>
</protein>
<reference evidence="2" key="1">
    <citation type="journal article" date="2014" name="Front. Microbiol.">
        <title>High frequency of phylogenetically diverse reductive dehalogenase-homologous genes in deep subseafloor sedimentary metagenomes.</title>
        <authorList>
            <person name="Kawai M."/>
            <person name="Futagami T."/>
            <person name="Toyoda A."/>
            <person name="Takaki Y."/>
            <person name="Nishi S."/>
            <person name="Hori S."/>
            <person name="Arai W."/>
            <person name="Tsubouchi T."/>
            <person name="Morono Y."/>
            <person name="Uchiyama I."/>
            <person name="Ito T."/>
            <person name="Fujiyama A."/>
            <person name="Inagaki F."/>
            <person name="Takami H."/>
        </authorList>
    </citation>
    <scope>NUCLEOTIDE SEQUENCE</scope>
    <source>
        <strain evidence="2">Expedition CK06-06</strain>
    </source>
</reference>
<evidence type="ECO:0000313" key="2">
    <source>
        <dbReference type="EMBL" id="GAG03259.1"/>
    </source>
</evidence>
<organism evidence="2">
    <name type="scientific">marine sediment metagenome</name>
    <dbReference type="NCBI Taxonomy" id="412755"/>
    <lineage>
        <taxon>unclassified sequences</taxon>
        <taxon>metagenomes</taxon>
        <taxon>ecological metagenomes</taxon>
    </lineage>
</organism>